<dbReference type="Proteomes" id="UP000663846">
    <property type="component" value="Unassembled WGS sequence"/>
</dbReference>
<evidence type="ECO:0000259" key="5">
    <source>
        <dbReference type="PROSITE" id="PS51296"/>
    </source>
</evidence>
<gene>
    <name evidence="6" type="ORF">RDB_LOCUS126535</name>
</gene>
<evidence type="ECO:0000313" key="7">
    <source>
        <dbReference type="Proteomes" id="UP000663846"/>
    </source>
</evidence>
<dbReference type="InterPro" id="IPR007402">
    <property type="entry name" value="DUF455"/>
</dbReference>
<dbReference type="InterPro" id="IPR036922">
    <property type="entry name" value="Rieske_2Fe-2S_sf"/>
</dbReference>
<keyword evidence="4" id="KW-0411">Iron-sulfur</keyword>
<accession>A0A8H2XY33</accession>
<dbReference type="AlphaFoldDB" id="A0A8H2XY33"/>
<dbReference type="PROSITE" id="PS51296">
    <property type="entry name" value="RIESKE"/>
    <property type="match status" value="1"/>
</dbReference>
<proteinExistence type="predicted"/>
<dbReference type="GO" id="GO:0051537">
    <property type="term" value="F:2 iron, 2 sulfur cluster binding"/>
    <property type="evidence" value="ECO:0007669"/>
    <property type="project" value="UniProtKB-KW"/>
</dbReference>
<dbReference type="PANTHER" id="PTHR42782:SF2">
    <property type="entry name" value="3-OXOACYL-[ACYL-CARRIER-PROTEIN] SYNTHASE-LIKE PROTEIN"/>
    <property type="match status" value="1"/>
</dbReference>
<sequence length="342" mass="37533">MESTCPHLGADLSHADVELDPDPEIEEMTAAVVCPWHRYDFDLRTGESSTGLKACAYPVELRDRYVWIGTPGEGEWEVVEKRPVSEDFAESSVCESKNPAATKSTSSEIATTLEAVALEDDEPEPRTLMEWARRILSTANPEKKVTLTRKAAAAWRTGKITSTGQKKGNALAPPDVPPRENLVTVEPGKVGKRGKAGSERSRIAILHALANIEQWAIDLAWDIIARFGSVKVAGEPLPPQFFSDWVKVAEDEAKHFSLLSSRLTQLGTYYGSQAVHAGLWDSATRTAHSLPARLCIIHLVHEARGLDVNPVTINKFKAAGDAESVKVLEVIHWDEVTVRDVV</sequence>
<reference evidence="6" key="1">
    <citation type="submission" date="2021-01" db="EMBL/GenBank/DDBJ databases">
        <authorList>
            <person name="Kaushik A."/>
        </authorList>
    </citation>
    <scope>NUCLEOTIDE SEQUENCE</scope>
    <source>
        <strain evidence="6">AG1-1C</strain>
    </source>
</reference>
<keyword evidence="3" id="KW-0408">Iron</keyword>
<dbReference type="InterPro" id="IPR017941">
    <property type="entry name" value="Rieske_2Fe-2S"/>
</dbReference>
<dbReference type="GO" id="GO:0046872">
    <property type="term" value="F:metal ion binding"/>
    <property type="evidence" value="ECO:0007669"/>
    <property type="project" value="UniProtKB-KW"/>
</dbReference>
<evidence type="ECO:0000313" key="6">
    <source>
        <dbReference type="EMBL" id="CAE6439240.1"/>
    </source>
</evidence>
<dbReference type="Gene3D" id="2.102.10.10">
    <property type="entry name" value="Rieske [2Fe-2S] iron-sulphur domain"/>
    <property type="match status" value="1"/>
</dbReference>
<organism evidence="6 7">
    <name type="scientific">Rhizoctonia solani</name>
    <dbReference type="NCBI Taxonomy" id="456999"/>
    <lineage>
        <taxon>Eukaryota</taxon>
        <taxon>Fungi</taxon>
        <taxon>Dikarya</taxon>
        <taxon>Basidiomycota</taxon>
        <taxon>Agaricomycotina</taxon>
        <taxon>Agaricomycetes</taxon>
        <taxon>Cantharellales</taxon>
        <taxon>Ceratobasidiaceae</taxon>
        <taxon>Rhizoctonia</taxon>
    </lineage>
</organism>
<evidence type="ECO:0000256" key="2">
    <source>
        <dbReference type="ARBA" id="ARBA00022723"/>
    </source>
</evidence>
<evidence type="ECO:0000256" key="1">
    <source>
        <dbReference type="ARBA" id="ARBA00022714"/>
    </source>
</evidence>
<evidence type="ECO:0000256" key="4">
    <source>
        <dbReference type="ARBA" id="ARBA00023014"/>
    </source>
</evidence>
<protein>
    <recommendedName>
        <fullName evidence="5">Rieske domain-containing protein</fullName>
    </recommendedName>
</protein>
<comment type="caution">
    <text evidence="6">The sequence shown here is derived from an EMBL/GenBank/DDBJ whole genome shotgun (WGS) entry which is preliminary data.</text>
</comment>
<dbReference type="CDD" id="cd00657">
    <property type="entry name" value="Ferritin_like"/>
    <property type="match status" value="1"/>
</dbReference>
<dbReference type="SUPFAM" id="SSF50022">
    <property type="entry name" value="ISP domain"/>
    <property type="match status" value="1"/>
</dbReference>
<dbReference type="Pfam" id="PF04305">
    <property type="entry name" value="DUF455"/>
    <property type="match status" value="1"/>
</dbReference>
<dbReference type="SUPFAM" id="SSF47240">
    <property type="entry name" value="Ferritin-like"/>
    <property type="match status" value="1"/>
</dbReference>
<dbReference type="EMBL" id="CAJMWS010000378">
    <property type="protein sequence ID" value="CAE6439240.1"/>
    <property type="molecule type" value="Genomic_DNA"/>
</dbReference>
<evidence type="ECO:0000256" key="3">
    <source>
        <dbReference type="ARBA" id="ARBA00023004"/>
    </source>
</evidence>
<name>A0A8H2XY33_9AGAM</name>
<dbReference type="PANTHER" id="PTHR42782">
    <property type="entry name" value="SI:CH73-314G15.3"/>
    <property type="match status" value="1"/>
</dbReference>
<keyword evidence="2" id="KW-0479">Metal-binding</keyword>
<keyword evidence="1" id="KW-0001">2Fe-2S</keyword>
<feature type="domain" description="Rieske" evidence="5">
    <location>
        <begin position="1"/>
        <end position="68"/>
    </location>
</feature>
<dbReference type="InterPro" id="IPR009078">
    <property type="entry name" value="Ferritin-like_SF"/>
</dbReference>